<protein>
    <submittedName>
        <fullName evidence="3">Opacity protein</fullName>
    </submittedName>
</protein>
<name>A0ABZ0S7X2_9GAMM</name>
<accession>A0ABZ0S7X2</accession>
<dbReference type="InterPro" id="IPR011250">
    <property type="entry name" value="OMP/PagP_B-barrel"/>
</dbReference>
<proteinExistence type="predicted"/>
<sequence>MQEIRKEKRDTFAAIVLSLFFGTGLFSATKGVAAEGWYLGSELMVTGIEFKPKVRFANGRASEHFEDDAWGRGFAFIAGRQFRLLSELSLGAQARIAFNDGEWTKETTNTSIRYQAPRSIALSLLPEYRLTSALSAFGELGVAHGHLNYRKSSRKPDSITNYDHESDTWGYVLGLGLRWKLNSQLDMHASYRYTAYERQHFTGRVLSGFGSESFTDSPITSDIALGFRWLW</sequence>
<evidence type="ECO:0000313" key="3">
    <source>
        <dbReference type="EMBL" id="WPL16614.1"/>
    </source>
</evidence>
<dbReference type="Gene3D" id="2.40.160.20">
    <property type="match status" value="1"/>
</dbReference>
<keyword evidence="4" id="KW-1185">Reference proteome</keyword>
<dbReference type="Proteomes" id="UP001432180">
    <property type="component" value="Chromosome"/>
</dbReference>
<dbReference type="InterPro" id="IPR027385">
    <property type="entry name" value="Beta-barrel_OMP"/>
</dbReference>
<evidence type="ECO:0000313" key="4">
    <source>
        <dbReference type="Proteomes" id="UP001432180"/>
    </source>
</evidence>
<evidence type="ECO:0000256" key="1">
    <source>
        <dbReference type="ARBA" id="ARBA00022729"/>
    </source>
</evidence>
<organism evidence="3 4">
    <name type="scientific">Thiorhodovibrio winogradskyi</name>
    <dbReference type="NCBI Taxonomy" id="77007"/>
    <lineage>
        <taxon>Bacteria</taxon>
        <taxon>Pseudomonadati</taxon>
        <taxon>Pseudomonadota</taxon>
        <taxon>Gammaproteobacteria</taxon>
        <taxon>Chromatiales</taxon>
        <taxon>Chromatiaceae</taxon>
        <taxon>Thiorhodovibrio</taxon>
    </lineage>
</organism>
<reference evidence="3 4" key="1">
    <citation type="journal article" date="2023" name="Microorganisms">
        <title>Thiorhodovibrio frisius and Trv. litoralis spp. nov., Two Novel Members from a Clade of Fastidious Purple Sulfur Bacteria That Exhibit Unique Red-Shifted Light-Harvesting Capabilities.</title>
        <authorList>
            <person name="Methner A."/>
            <person name="Kuzyk S.B."/>
            <person name="Petersen J."/>
            <person name="Bauer S."/>
            <person name="Brinkmann H."/>
            <person name="Sichau K."/>
            <person name="Wanner G."/>
            <person name="Wolf J."/>
            <person name="Neumann-Schaal M."/>
            <person name="Henke P."/>
            <person name="Tank M."/>
            <person name="Sproer C."/>
            <person name="Bunk B."/>
            <person name="Overmann J."/>
        </authorList>
    </citation>
    <scope>NUCLEOTIDE SEQUENCE [LARGE SCALE GENOMIC DNA]</scope>
    <source>
        <strain evidence="3 4">DSM 6702</strain>
    </source>
</reference>
<dbReference type="Pfam" id="PF13505">
    <property type="entry name" value="OMP_b-brl"/>
    <property type="match status" value="1"/>
</dbReference>
<dbReference type="RefSeq" id="WP_328987157.1">
    <property type="nucleotide sequence ID" value="NZ_CP121472.1"/>
</dbReference>
<feature type="domain" description="Outer membrane protein beta-barrel" evidence="2">
    <location>
        <begin position="24"/>
        <end position="198"/>
    </location>
</feature>
<dbReference type="SUPFAM" id="SSF56925">
    <property type="entry name" value="OMPA-like"/>
    <property type="match status" value="1"/>
</dbReference>
<evidence type="ECO:0000259" key="2">
    <source>
        <dbReference type="Pfam" id="PF13505"/>
    </source>
</evidence>
<keyword evidence="1" id="KW-0732">Signal</keyword>
<gene>
    <name evidence="3" type="ORF">Thiowin_01581</name>
</gene>
<dbReference type="EMBL" id="CP121472">
    <property type="protein sequence ID" value="WPL16614.1"/>
    <property type="molecule type" value="Genomic_DNA"/>
</dbReference>